<dbReference type="FunFam" id="4.10.410.10:FF:000020">
    <property type="entry name" value="Collagen, type VI, alpha 3"/>
    <property type="match status" value="1"/>
</dbReference>
<evidence type="ECO:0000256" key="1">
    <source>
        <dbReference type="ARBA" id="ARBA00004613"/>
    </source>
</evidence>
<accession>A0AAV1Z5J4</accession>
<keyword evidence="11" id="KW-1185">Reference proteome</keyword>
<evidence type="ECO:0000256" key="8">
    <source>
        <dbReference type="ARBA" id="ARBA00093388"/>
    </source>
</evidence>
<dbReference type="GO" id="GO:0004867">
    <property type="term" value="F:serine-type endopeptidase inhibitor activity"/>
    <property type="evidence" value="ECO:0007669"/>
    <property type="project" value="UniProtKB-KW"/>
</dbReference>
<dbReference type="Pfam" id="PF00014">
    <property type="entry name" value="Kunitz_BPTI"/>
    <property type="match status" value="1"/>
</dbReference>
<comment type="similarity">
    <text evidence="7">Belongs to the venom Kunitz-type family. 03 (sub-Kunitz) subfamily.</text>
</comment>
<evidence type="ECO:0000256" key="3">
    <source>
        <dbReference type="ARBA" id="ARBA00022690"/>
    </source>
</evidence>
<keyword evidence="6" id="KW-1015">Disulfide bond</keyword>
<comment type="caution">
    <text evidence="10">The sequence shown here is derived from an EMBL/GenBank/DDBJ whole genome shotgun (WGS) entry which is preliminary data.</text>
</comment>
<dbReference type="PANTHER" id="PTHR10083">
    <property type="entry name" value="KUNITZ-TYPE PROTEASE INHIBITOR-RELATED"/>
    <property type="match status" value="1"/>
</dbReference>
<sequence length="57" mass="6726">MWYYDRSDNICKSFVYGGCEGNGNRFEKRTDCETSCVKKVVKGQNFYLKISFLHVFL</sequence>
<dbReference type="SMART" id="SM00131">
    <property type="entry name" value="KU"/>
    <property type="match status" value="1"/>
</dbReference>
<evidence type="ECO:0000256" key="5">
    <source>
        <dbReference type="ARBA" id="ARBA00022900"/>
    </source>
</evidence>
<keyword evidence="5" id="KW-0722">Serine protease inhibitor</keyword>
<dbReference type="InterPro" id="IPR020901">
    <property type="entry name" value="Prtase_inh_Kunz-CS"/>
</dbReference>
<comment type="function">
    <text evidence="8">Serine protease inhibitor that inhibits trypsin at a molar ratio of 1:1.</text>
</comment>
<dbReference type="AlphaFoldDB" id="A0AAV1Z5J4"/>
<evidence type="ECO:0000259" key="9">
    <source>
        <dbReference type="PROSITE" id="PS50279"/>
    </source>
</evidence>
<dbReference type="PROSITE" id="PS00280">
    <property type="entry name" value="BPTI_KUNITZ_1"/>
    <property type="match status" value="1"/>
</dbReference>
<evidence type="ECO:0000256" key="2">
    <source>
        <dbReference type="ARBA" id="ARBA00022525"/>
    </source>
</evidence>
<evidence type="ECO:0000313" key="11">
    <source>
        <dbReference type="Proteomes" id="UP001497382"/>
    </source>
</evidence>
<feature type="domain" description="BPTI/Kunitz inhibitor" evidence="9">
    <location>
        <begin position="1"/>
        <end position="36"/>
    </location>
</feature>
<dbReference type="InterPro" id="IPR050098">
    <property type="entry name" value="TFPI/VKTCI-like"/>
</dbReference>
<reference evidence="10 11" key="1">
    <citation type="submission" date="2024-04" db="EMBL/GenBank/DDBJ databases">
        <authorList>
            <person name="Rising A."/>
            <person name="Reimegard J."/>
            <person name="Sonavane S."/>
            <person name="Akerstrom W."/>
            <person name="Nylinder S."/>
            <person name="Hedman E."/>
            <person name="Kallberg Y."/>
        </authorList>
    </citation>
    <scope>NUCLEOTIDE SEQUENCE [LARGE SCALE GENOMIC DNA]</scope>
</reference>
<dbReference type="SUPFAM" id="SSF57362">
    <property type="entry name" value="BPTI-like"/>
    <property type="match status" value="1"/>
</dbReference>
<dbReference type="PROSITE" id="PS50279">
    <property type="entry name" value="BPTI_KUNITZ_2"/>
    <property type="match status" value="1"/>
</dbReference>
<dbReference type="GO" id="GO:0005615">
    <property type="term" value="C:extracellular space"/>
    <property type="evidence" value="ECO:0007669"/>
    <property type="project" value="TreeGrafter"/>
</dbReference>
<name>A0AAV1Z5J4_9ARAC</name>
<dbReference type="PRINTS" id="PR00759">
    <property type="entry name" value="BASICPTASE"/>
</dbReference>
<dbReference type="CDD" id="cd00109">
    <property type="entry name" value="Kunitz-type"/>
    <property type="match status" value="1"/>
</dbReference>
<dbReference type="PANTHER" id="PTHR10083:SF328">
    <property type="entry name" value="TISSUE FACTOR PATHWAY INHIBITOR"/>
    <property type="match status" value="1"/>
</dbReference>
<dbReference type="InterPro" id="IPR036880">
    <property type="entry name" value="Kunitz_BPTI_sf"/>
</dbReference>
<evidence type="ECO:0000256" key="6">
    <source>
        <dbReference type="ARBA" id="ARBA00023157"/>
    </source>
</evidence>
<keyword evidence="4" id="KW-0732">Signal</keyword>
<evidence type="ECO:0000256" key="4">
    <source>
        <dbReference type="ARBA" id="ARBA00022729"/>
    </source>
</evidence>
<evidence type="ECO:0000313" key="10">
    <source>
        <dbReference type="EMBL" id="CAL1266776.1"/>
    </source>
</evidence>
<organism evidence="10 11">
    <name type="scientific">Larinioides sclopetarius</name>
    <dbReference type="NCBI Taxonomy" id="280406"/>
    <lineage>
        <taxon>Eukaryota</taxon>
        <taxon>Metazoa</taxon>
        <taxon>Ecdysozoa</taxon>
        <taxon>Arthropoda</taxon>
        <taxon>Chelicerata</taxon>
        <taxon>Arachnida</taxon>
        <taxon>Araneae</taxon>
        <taxon>Araneomorphae</taxon>
        <taxon>Entelegynae</taxon>
        <taxon>Araneoidea</taxon>
        <taxon>Araneidae</taxon>
        <taxon>Larinioides</taxon>
    </lineage>
</organism>
<dbReference type="Gene3D" id="4.10.410.10">
    <property type="entry name" value="Pancreatic trypsin inhibitor Kunitz domain"/>
    <property type="match status" value="1"/>
</dbReference>
<proteinExistence type="inferred from homology"/>
<comment type="subcellular location">
    <subcellularLocation>
        <location evidence="1">Secreted</location>
    </subcellularLocation>
</comment>
<evidence type="ECO:0000256" key="7">
    <source>
        <dbReference type="ARBA" id="ARBA00038506"/>
    </source>
</evidence>
<dbReference type="EMBL" id="CAXIEN010000024">
    <property type="protein sequence ID" value="CAL1266776.1"/>
    <property type="molecule type" value="Genomic_DNA"/>
</dbReference>
<protein>
    <recommendedName>
        <fullName evidence="9">BPTI/Kunitz inhibitor domain-containing protein</fullName>
    </recommendedName>
</protein>
<dbReference type="Proteomes" id="UP001497382">
    <property type="component" value="Unassembled WGS sequence"/>
</dbReference>
<dbReference type="InterPro" id="IPR002223">
    <property type="entry name" value="Kunitz_BPTI"/>
</dbReference>
<keyword evidence="2" id="KW-0964">Secreted</keyword>
<keyword evidence="3" id="KW-0646">Protease inhibitor</keyword>
<gene>
    <name evidence="10" type="ORF">LARSCL_LOCUS3276</name>
</gene>